<organism evidence="1 2">
    <name type="scientific">Anopheles quadriannulatus</name>
    <name type="common">Mosquito</name>
    <dbReference type="NCBI Taxonomy" id="34691"/>
    <lineage>
        <taxon>Eukaryota</taxon>
        <taxon>Metazoa</taxon>
        <taxon>Ecdysozoa</taxon>
        <taxon>Arthropoda</taxon>
        <taxon>Hexapoda</taxon>
        <taxon>Insecta</taxon>
        <taxon>Pterygota</taxon>
        <taxon>Neoptera</taxon>
        <taxon>Endopterygota</taxon>
        <taxon>Diptera</taxon>
        <taxon>Nematocera</taxon>
        <taxon>Culicoidea</taxon>
        <taxon>Culicidae</taxon>
        <taxon>Anophelinae</taxon>
        <taxon>Anopheles</taxon>
    </lineage>
</organism>
<dbReference type="VEuPathDB" id="VectorBase:AQUA005732"/>
<dbReference type="AlphaFoldDB" id="A0A182X7E6"/>
<dbReference type="Proteomes" id="UP000076407">
    <property type="component" value="Unassembled WGS sequence"/>
</dbReference>
<reference evidence="1" key="1">
    <citation type="submission" date="2020-05" db="UniProtKB">
        <authorList>
            <consortium name="EnsemblMetazoa"/>
        </authorList>
    </citation>
    <scope>IDENTIFICATION</scope>
    <source>
        <strain evidence="1">SANGQUA</strain>
    </source>
</reference>
<dbReference type="STRING" id="34691.A0A182X7E6"/>
<evidence type="ECO:0000313" key="1">
    <source>
        <dbReference type="EnsemblMetazoa" id="AQUA005732-PA"/>
    </source>
</evidence>
<proteinExistence type="predicted"/>
<name>A0A182X7E6_ANOQN</name>
<evidence type="ECO:0000313" key="2">
    <source>
        <dbReference type="Proteomes" id="UP000076407"/>
    </source>
</evidence>
<dbReference type="Pfam" id="PF24664">
    <property type="entry name" value="Monjiviricetes_fusion"/>
    <property type="match status" value="1"/>
</dbReference>
<dbReference type="EnsemblMetazoa" id="AQUA005732-RA">
    <property type="protein sequence ID" value="AQUA005732-PA"/>
    <property type="gene ID" value="AQUA005732"/>
</dbReference>
<protein>
    <submittedName>
        <fullName evidence="1">Uncharacterized protein</fullName>
    </submittedName>
</protein>
<keyword evidence="2" id="KW-1185">Reference proteome</keyword>
<sequence length="135" mass="15492">TADIENDQVTLRNGIICKYTTGWCLDAEYGYLKAVDGRNLDLFTYFHSKITLVENYFGQKLNDVYTTVMTEMCKLDKALLETKLTLARLNPSEFVTNLVKRPGYTAVVAAEVLYILECKPVYVTYESKEDCYQEI</sequence>
<accession>A0A182X7E6</accession>